<name>A0A5S4WJB4_9BRAD</name>
<dbReference type="Proteomes" id="UP000324853">
    <property type="component" value="Unassembled WGS sequence"/>
</dbReference>
<dbReference type="InterPro" id="IPR018710">
    <property type="entry name" value="DUF2232"/>
</dbReference>
<feature type="transmembrane region" description="Helical" evidence="1">
    <location>
        <begin position="280"/>
        <end position="309"/>
    </location>
</feature>
<feature type="transmembrane region" description="Helical" evidence="1">
    <location>
        <begin position="41"/>
        <end position="64"/>
    </location>
</feature>
<sequence length="327" mass="33992">MMVFGLIALIAGAASALMFASIVSGALISLVLVYLAPLPLMLAAIAWGPLCGALGGIVATLVIAGALSPPLALGYGFAFALPAWWLGHLAMLGRPVTLGRPASGTAGSDAASVQVEWYPLGRILLWIAALATLLTAGSLYSLGSDASAISDAMRRGFAKILSMVSETTVTESDPRVGLMVAVIPVLVAASQMATLTLNLWLAAKVAAVSGRLHRPWPDLSSTSLPPMTLVALCVALAFSFFSGMTGILAVVVTTVVMMAYALVGLAVLHTITRDLANRGIWLASAYAILFMFSVSLILLTALGLADAVFGFRERFLRNRQPPPLPTT</sequence>
<organism evidence="2 3">
    <name type="scientific">Bradyrhizobium cytisi</name>
    <dbReference type="NCBI Taxonomy" id="515489"/>
    <lineage>
        <taxon>Bacteria</taxon>
        <taxon>Pseudomonadati</taxon>
        <taxon>Pseudomonadota</taxon>
        <taxon>Alphaproteobacteria</taxon>
        <taxon>Hyphomicrobiales</taxon>
        <taxon>Nitrobacteraceae</taxon>
        <taxon>Bradyrhizobium</taxon>
    </lineage>
</organism>
<gene>
    <name evidence="2" type="ORF">FXB38_21255</name>
</gene>
<reference evidence="2 3" key="1">
    <citation type="submission" date="2019-08" db="EMBL/GenBank/DDBJ databases">
        <title>Bradyrhizobium hipponensis sp. nov., a rhizobium isolated from a Lupinus angustifolius root nodule in Tunisia.</title>
        <authorList>
            <person name="Off K."/>
            <person name="Rejili M."/>
            <person name="Mars M."/>
            <person name="Brachmann A."/>
            <person name="Marin M."/>
        </authorList>
    </citation>
    <scope>NUCLEOTIDE SEQUENCE [LARGE SCALE GENOMIC DNA]</scope>
    <source>
        <strain evidence="2 3">CTAW11</strain>
    </source>
</reference>
<keyword evidence="3" id="KW-1185">Reference proteome</keyword>
<evidence type="ECO:0000313" key="2">
    <source>
        <dbReference type="EMBL" id="TYL82280.1"/>
    </source>
</evidence>
<dbReference type="Pfam" id="PF09991">
    <property type="entry name" value="DUF2232"/>
    <property type="match status" value="1"/>
</dbReference>
<accession>A0A5S4WJB4</accession>
<feature type="transmembrane region" description="Helical" evidence="1">
    <location>
        <begin position="248"/>
        <end position="268"/>
    </location>
</feature>
<dbReference type="OrthoDB" id="7335270at2"/>
<proteinExistence type="predicted"/>
<dbReference type="AlphaFoldDB" id="A0A5S4WJB4"/>
<feature type="transmembrane region" description="Helical" evidence="1">
    <location>
        <begin position="123"/>
        <end position="143"/>
    </location>
</feature>
<feature type="transmembrane region" description="Helical" evidence="1">
    <location>
        <begin position="71"/>
        <end position="91"/>
    </location>
</feature>
<protein>
    <submittedName>
        <fullName evidence="2">DUF2232 domain-containing protein</fullName>
    </submittedName>
</protein>
<evidence type="ECO:0000313" key="3">
    <source>
        <dbReference type="Proteomes" id="UP000324853"/>
    </source>
</evidence>
<dbReference type="EMBL" id="VSSR01000034">
    <property type="protein sequence ID" value="TYL82280.1"/>
    <property type="molecule type" value="Genomic_DNA"/>
</dbReference>
<keyword evidence="1" id="KW-0472">Membrane</keyword>
<feature type="transmembrane region" description="Helical" evidence="1">
    <location>
        <begin position="223"/>
        <end position="241"/>
    </location>
</feature>
<keyword evidence="1" id="KW-0812">Transmembrane</keyword>
<evidence type="ECO:0000256" key="1">
    <source>
        <dbReference type="SAM" id="Phobius"/>
    </source>
</evidence>
<feature type="transmembrane region" description="Helical" evidence="1">
    <location>
        <begin position="178"/>
        <end position="203"/>
    </location>
</feature>
<comment type="caution">
    <text evidence="2">The sequence shown here is derived from an EMBL/GenBank/DDBJ whole genome shotgun (WGS) entry which is preliminary data.</text>
</comment>
<keyword evidence="1" id="KW-1133">Transmembrane helix</keyword>
<dbReference type="RefSeq" id="WP_148752937.1">
    <property type="nucleotide sequence ID" value="NZ_VSSR01000034.1"/>
</dbReference>